<proteinExistence type="predicted"/>
<evidence type="ECO:0000313" key="1">
    <source>
        <dbReference type="EMBL" id="MBX35266.1"/>
    </source>
</evidence>
<sequence length="50" mass="5841">MCSDRNQTPVKMSSNKLQTPIKANKKHKQDLIRTKTIKKNKTPFQKCLLQ</sequence>
<protein>
    <submittedName>
        <fullName evidence="1">Uncharacterized protein</fullName>
    </submittedName>
</protein>
<dbReference type="EMBL" id="GGEC01054782">
    <property type="protein sequence ID" value="MBX35266.1"/>
    <property type="molecule type" value="Transcribed_RNA"/>
</dbReference>
<reference evidence="1" key="1">
    <citation type="submission" date="2018-02" db="EMBL/GenBank/DDBJ databases">
        <title>Rhizophora mucronata_Transcriptome.</title>
        <authorList>
            <person name="Meera S.P."/>
            <person name="Sreeshan A."/>
            <person name="Augustine A."/>
        </authorList>
    </citation>
    <scope>NUCLEOTIDE SEQUENCE</scope>
    <source>
        <tissue evidence="1">Leaf</tissue>
    </source>
</reference>
<organism evidence="1">
    <name type="scientific">Rhizophora mucronata</name>
    <name type="common">Asiatic mangrove</name>
    <dbReference type="NCBI Taxonomy" id="61149"/>
    <lineage>
        <taxon>Eukaryota</taxon>
        <taxon>Viridiplantae</taxon>
        <taxon>Streptophyta</taxon>
        <taxon>Embryophyta</taxon>
        <taxon>Tracheophyta</taxon>
        <taxon>Spermatophyta</taxon>
        <taxon>Magnoliopsida</taxon>
        <taxon>eudicotyledons</taxon>
        <taxon>Gunneridae</taxon>
        <taxon>Pentapetalae</taxon>
        <taxon>rosids</taxon>
        <taxon>fabids</taxon>
        <taxon>Malpighiales</taxon>
        <taxon>Rhizophoraceae</taxon>
        <taxon>Rhizophora</taxon>
    </lineage>
</organism>
<accession>A0A2P2MYG6</accession>
<name>A0A2P2MYG6_RHIMU</name>
<dbReference type="AlphaFoldDB" id="A0A2P2MYG6"/>